<comment type="caution">
    <text evidence="2">The sequence shown here is derived from an EMBL/GenBank/DDBJ whole genome shotgun (WGS) entry which is preliminary data.</text>
</comment>
<evidence type="ECO:0000313" key="2">
    <source>
        <dbReference type="EMBL" id="MFC4262303.1"/>
    </source>
</evidence>
<dbReference type="InterPro" id="IPR002035">
    <property type="entry name" value="VWF_A"/>
</dbReference>
<dbReference type="InterPro" id="IPR051173">
    <property type="entry name" value="Ca_channel_alpha-2/delta"/>
</dbReference>
<accession>A0ABV8QSF4</accession>
<dbReference type="InterPro" id="IPR008969">
    <property type="entry name" value="CarboxyPept-like_regulatory"/>
</dbReference>
<dbReference type="EMBL" id="JBHSCZ010000001">
    <property type="protein sequence ID" value="MFC4262303.1"/>
    <property type="molecule type" value="Genomic_DNA"/>
</dbReference>
<dbReference type="InterPro" id="IPR021908">
    <property type="entry name" value="YfbK_C"/>
</dbReference>
<proteinExistence type="predicted"/>
<feature type="domain" description="VWFA" evidence="1">
    <location>
        <begin position="222"/>
        <end position="400"/>
    </location>
</feature>
<dbReference type="InterPro" id="IPR036465">
    <property type="entry name" value="vWFA_dom_sf"/>
</dbReference>
<evidence type="ECO:0000259" key="1">
    <source>
        <dbReference type="PROSITE" id="PS50234"/>
    </source>
</evidence>
<evidence type="ECO:0000313" key="3">
    <source>
        <dbReference type="Proteomes" id="UP001595907"/>
    </source>
</evidence>
<dbReference type="Pfam" id="PF12450">
    <property type="entry name" value="vWF_A"/>
    <property type="match status" value="1"/>
</dbReference>
<gene>
    <name evidence="2" type="ORF">ACFOWM_05415</name>
</gene>
<organism evidence="2 3">
    <name type="scientific">Ferruginibacter yonginensis</name>
    <dbReference type="NCBI Taxonomy" id="1310416"/>
    <lineage>
        <taxon>Bacteria</taxon>
        <taxon>Pseudomonadati</taxon>
        <taxon>Bacteroidota</taxon>
        <taxon>Chitinophagia</taxon>
        <taxon>Chitinophagales</taxon>
        <taxon>Chitinophagaceae</taxon>
        <taxon>Ferruginibacter</taxon>
    </lineage>
</organism>
<dbReference type="CDD" id="cd01465">
    <property type="entry name" value="vWA_subgroup"/>
    <property type="match status" value="1"/>
</dbReference>
<dbReference type="SUPFAM" id="SSF53300">
    <property type="entry name" value="vWA-like"/>
    <property type="match status" value="1"/>
</dbReference>
<dbReference type="PANTHER" id="PTHR10166">
    <property type="entry name" value="VOLTAGE-DEPENDENT CALCIUM CHANNEL SUBUNIT ALPHA-2/DELTA-RELATED"/>
    <property type="match status" value="1"/>
</dbReference>
<dbReference type="InterPro" id="IPR022156">
    <property type="entry name" value="Uncharacterised_YfbK_N"/>
</dbReference>
<name>A0ABV8QSF4_9BACT</name>
<dbReference type="PROSITE" id="PS50234">
    <property type="entry name" value="VWFA"/>
    <property type="match status" value="1"/>
</dbReference>
<protein>
    <submittedName>
        <fullName evidence="2">von Willebrand factor type A domain-containing protein</fullName>
    </submittedName>
</protein>
<dbReference type="RefSeq" id="WP_379707661.1">
    <property type="nucleotide sequence ID" value="NZ_JBHSCZ010000001.1"/>
</dbReference>
<dbReference type="Pfam" id="PF12034">
    <property type="entry name" value="YfbK_C"/>
    <property type="match status" value="1"/>
</dbReference>
<dbReference type="Pfam" id="PF00092">
    <property type="entry name" value="VWA"/>
    <property type="match status" value="1"/>
</dbReference>
<dbReference type="Gene3D" id="3.40.50.410">
    <property type="entry name" value="von Willebrand factor, type A domain"/>
    <property type="match status" value="1"/>
</dbReference>
<sequence length="571" mass="63586">MLAAITVQAQYVYKGTVYNSKKLPLQQVKITIKSNSSTAYTNVLGMFEMVSKNTIDTIDVVLAGFEKQTLLITAQQPLIIILKNDGATVAINKPKLISFTKNAERNTRYNPYVSDETYFKLIENEFVKAQQFPHTSFSLNVNKASYSNVRRFINGNSMVPPDAVRIEELINYFNIGYQQPSKNEVFKVMHQVVDCPWNNQNKLLCLNISAQKINIDTLPPSNIVFLIDVSGSMDMPNRLPLLKEAFQLFVKNMRPVDKVSIVTYGGVVGTWLAPTFGSEQQYIIDAIEKLQAAGDTPGEAAIVAAYKLASDNFIPGGNNRVIIATDGDFNVGQTSEKALDALITKQRQTGIYLTCLGVGMGNLKDSKLQTLAKRGNGNYAYLDNLQEAEKVLVHEITETMYAVADDAFINIEFNADAVQQYKLIGFDNKREAIQDATSDVDGGEIGSGSSTFAIFEIIPNSNDSLLNMATLQLKYHDVKDATQQYKMVNYSITSKTQNEYFKDAQLAAAIALFGLKLKLSPFVKHISWQQVKAITQAAIDHQNYLQTAFLALVEQAVNIYEPKKKKKKNLF</sequence>
<dbReference type="Proteomes" id="UP001595907">
    <property type="component" value="Unassembled WGS sequence"/>
</dbReference>
<reference evidence="3" key="1">
    <citation type="journal article" date="2019" name="Int. J. Syst. Evol. Microbiol.">
        <title>The Global Catalogue of Microorganisms (GCM) 10K type strain sequencing project: providing services to taxonomists for standard genome sequencing and annotation.</title>
        <authorList>
            <consortium name="The Broad Institute Genomics Platform"/>
            <consortium name="The Broad Institute Genome Sequencing Center for Infectious Disease"/>
            <person name="Wu L."/>
            <person name="Ma J."/>
        </authorList>
    </citation>
    <scope>NUCLEOTIDE SEQUENCE [LARGE SCALE GENOMIC DNA]</scope>
    <source>
        <strain evidence="3">CECT 8289</strain>
    </source>
</reference>
<dbReference type="PANTHER" id="PTHR10166:SF37">
    <property type="entry name" value="STOLID, ISOFORM H"/>
    <property type="match status" value="1"/>
</dbReference>
<dbReference type="SMART" id="SM00327">
    <property type="entry name" value="VWA"/>
    <property type="match status" value="1"/>
</dbReference>
<keyword evidence="3" id="KW-1185">Reference proteome</keyword>
<dbReference type="SUPFAM" id="SSF49464">
    <property type="entry name" value="Carboxypeptidase regulatory domain-like"/>
    <property type="match status" value="1"/>
</dbReference>